<reference evidence="1 2" key="2">
    <citation type="submission" date="2007-10" db="EMBL/GenBank/DDBJ databases">
        <authorList>
            <person name="Fulton L."/>
            <person name="Clifton S."/>
            <person name="Fulton B."/>
            <person name="Xu J."/>
            <person name="Minx P."/>
            <person name="Pepin K.H."/>
            <person name="Johnson M."/>
            <person name="Thiruvilangam P."/>
            <person name="Bhonagiri V."/>
            <person name="Nash W.E."/>
            <person name="Wang C."/>
            <person name="Mardis E.R."/>
            <person name="Wilson R.K."/>
        </authorList>
    </citation>
    <scope>NUCLEOTIDE SEQUENCE [LARGE SCALE GENOMIC DNA]</scope>
    <source>
        <strain evidence="1 2">ATCC 27755</strain>
    </source>
</reference>
<evidence type="ECO:0000313" key="2">
    <source>
        <dbReference type="Proteomes" id="UP000005359"/>
    </source>
</evidence>
<dbReference type="EMBL" id="AAXA02000012">
    <property type="protein sequence ID" value="EDR47306.1"/>
    <property type="molecule type" value="Genomic_DNA"/>
</dbReference>
<dbReference type="AlphaFoldDB" id="B0G4T2"/>
<proteinExistence type="predicted"/>
<organism evidence="1 2">
    <name type="scientific">Dorea formicigenerans ATCC 27755</name>
    <dbReference type="NCBI Taxonomy" id="411461"/>
    <lineage>
        <taxon>Bacteria</taxon>
        <taxon>Bacillati</taxon>
        <taxon>Bacillota</taxon>
        <taxon>Clostridia</taxon>
        <taxon>Lachnospirales</taxon>
        <taxon>Lachnospiraceae</taxon>
        <taxon>Dorea</taxon>
    </lineage>
</organism>
<dbReference type="STRING" id="411461.DORFOR_01272"/>
<comment type="caution">
    <text evidence="1">The sequence shown here is derived from an EMBL/GenBank/DDBJ whole genome shotgun (WGS) entry which is preliminary data.</text>
</comment>
<evidence type="ECO:0000313" key="1">
    <source>
        <dbReference type="EMBL" id="EDR47306.1"/>
    </source>
</evidence>
<sequence>MYPHFCQGRFPVCREMYSDRYTLAEVMRILRKESRHGYLLESAGQTEQWGRY</sequence>
<dbReference type="Proteomes" id="UP000005359">
    <property type="component" value="Unassembled WGS sequence"/>
</dbReference>
<gene>
    <name evidence="1" type="ORF">DORFOR_01272</name>
</gene>
<protein>
    <submittedName>
        <fullName evidence="1">Uncharacterized protein</fullName>
    </submittedName>
</protein>
<accession>B0G4T2</accession>
<reference evidence="1 2" key="1">
    <citation type="submission" date="2007-10" db="EMBL/GenBank/DDBJ databases">
        <title>Draft genome sequence of Dorea formicigenerans(ATCC 27755).</title>
        <authorList>
            <person name="Sudarsanam P."/>
            <person name="Ley R."/>
            <person name="Guruge J."/>
            <person name="Turnbaugh P.J."/>
            <person name="Mahowald M."/>
            <person name="Liep D."/>
            <person name="Gordon J."/>
        </authorList>
    </citation>
    <scope>NUCLEOTIDE SEQUENCE [LARGE SCALE GENOMIC DNA]</scope>
    <source>
        <strain evidence="1 2">ATCC 27755</strain>
    </source>
</reference>
<dbReference type="PaxDb" id="411461-DORFOR_01272"/>
<name>B0G4T2_9FIRM</name>